<organism evidence="5 6">
    <name type="scientific">Pectobacterium actinidiae</name>
    <dbReference type="NCBI Taxonomy" id="1507808"/>
    <lineage>
        <taxon>Bacteria</taxon>
        <taxon>Pseudomonadati</taxon>
        <taxon>Pseudomonadota</taxon>
        <taxon>Gammaproteobacteria</taxon>
        <taxon>Enterobacterales</taxon>
        <taxon>Pectobacteriaceae</taxon>
        <taxon>Pectobacterium</taxon>
    </lineage>
</organism>
<keyword evidence="2" id="KW-0238">DNA-binding</keyword>
<dbReference type="CDD" id="cd03136">
    <property type="entry name" value="GATase1_AraC_ArgR_like"/>
    <property type="match status" value="1"/>
</dbReference>
<dbReference type="PANTHER" id="PTHR46796">
    <property type="entry name" value="HTH-TYPE TRANSCRIPTIONAL ACTIVATOR RHAS-RELATED"/>
    <property type="match status" value="1"/>
</dbReference>
<dbReference type="Pfam" id="PF01965">
    <property type="entry name" value="DJ-1_PfpI"/>
    <property type="match status" value="1"/>
</dbReference>
<dbReference type="Gene3D" id="1.10.10.60">
    <property type="entry name" value="Homeodomain-like"/>
    <property type="match status" value="1"/>
</dbReference>
<evidence type="ECO:0000313" key="5">
    <source>
        <dbReference type="EMBL" id="MFJ5430140.1"/>
    </source>
</evidence>
<gene>
    <name evidence="5" type="ORF">ACIPUP_13350</name>
</gene>
<dbReference type="InterPro" id="IPR029062">
    <property type="entry name" value="Class_I_gatase-like"/>
</dbReference>
<dbReference type="EMBL" id="JBIXLL010000007">
    <property type="protein sequence ID" value="MFJ5430140.1"/>
    <property type="molecule type" value="Genomic_DNA"/>
</dbReference>
<dbReference type="InterPro" id="IPR009057">
    <property type="entry name" value="Homeodomain-like_sf"/>
</dbReference>
<dbReference type="RefSeq" id="WP_400396360.1">
    <property type="nucleotide sequence ID" value="NZ_JBIXLK010000008.1"/>
</dbReference>
<keyword evidence="1" id="KW-0805">Transcription regulation</keyword>
<dbReference type="SUPFAM" id="SSF46689">
    <property type="entry name" value="Homeodomain-like"/>
    <property type="match status" value="1"/>
</dbReference>
<dbReference type="Pfam" id="PF12833">
    <property type="entry name" value="HTH_18"/>
    <property type="match status" value="1"/>
</dbReference>
<dbReference type="InterPro" id="IPR018060">
    <property type="entry name" value="HTH_AraC"/>
</dbReference>
<dbReference type="PROSITE" id="PS00041">
    <property type="entry name" value="HTH_ARAC_FAMILY_1"/>
    <property type="match status" value="1"/>
</dbReference>
<evidence type="ECO:0000256" key="3">
    <source>
        <dbReference type="ARBA" id="ARBA00023163"/>
    </source>
</evidence>
<keyword evidence="6" id="KW-1185">Reference proteome</keyword>
<reference evidence="5 6" key="1">
    <citation type="submission" date="2024-10" db="EMBL/GenBank/DDBJ databases">
        <authorList>
            <person name="Lu C.-H."/>
        </authorList>
    </citation>
    <scope>NUCLEOTIDE SEQUENCE [LARGE SCALE GENOMIC DNA]</scope>
    <source>
        <strain evidence="5 6">22ZTDG03-2</strain>
    </source>
</reference>
<name>A0ABW8GBR9_9GAMM</name>
<evidence type="ECO:0000259" key="4">
    <source>
        <dbReference type="PROSITE" id="PS01124"/>
    </source>
</evidence>
<feature type="domain" description="HTH araC/xylS-type" evidence="4">
    <location>
        <begin position="224"/>
        <end position="322"/>
    </location>
</feature>
<dbReference type="Proteomes" id="UP001617689">
    <property type="component" value="Unassembled WGS sequence"/>
</dbReference>
<dbReference type="PROSITE" id="PS01124">
    <property type="entry name" value="HTH_ARAC_FAMILY_2"/>
    <property type="match status" value="1"/>
</dbReference>
<comment type="caution">
    <text evidence="5">The sequence shown here is derived from an EMBL/GenBank/DDBJ whole genome shotgun (WGS) entry which is preliminary data.</text>
</comment>
<dbReference type="SMART" id="SM00342">
    <property type="entry name" value="HTH_ARAC"/>
    <property type="match status" value="1"/>
</dbReference>
<proteinExistence type="predicted"/>
<dbReference type="Gene3D" id="3.40.50.880">
    <property type="match status" value="1"/>
</dbReference>
<sequence>MVTPQVKFVLLLMPGFSLLSVGGFLDKLRFSGDEEDYSRQLNCTWKLTALDNQPVTASCGAVLVPDEAVSVRQLHAGNCDYFVIFGGNMPEKIMSDTAPYLPLLRHLRRHHIPLVSVDNAAFLLAETGFSGKRILVHWRHFSEFKALFPSIAPVTDKNVMEEGHVYSCPGGSATIELAAFLLEKKLGRERAIKGLSDMLVGGFAPPSSLTWNSPELEDSPMSVRRALIIMRQSLASRLSSEDIAQRSGLSRRQLDRSLQKSIGRTIQQAYMEMKIAQACWLMLRTSRTLSQIAADTGFSDPSHLSRIFQQHLGLAPGKWRRLNAFEMQKPATS</sequence>
<evidence type="ECO:0000256" key="2">
    <source>
        <dbReference type="ARBA" id="ARBA00023125"/>
    </source>
</evidence>
<dbReference type="InterPro" id="IPR018062">
    <property type="entry name" value="HTH_AraC-typ_CS"/>
</dbReference>
<dbReference type="InterPro" id="IPR050204">
    <property type="entry name" value="AraC_XylS_family_regulators"/>
</dbReference>
<evidence type="ECO:0000256" key="1">
    <source>
        <dbReference type="ARBA" id="ARBA00023015"/>
    </source>
</evidence>
<protein>
    <submittedName>
        <fullName evidence="5">GlxA family transcriptional regulator</fullName>
    </submittedName>
</protein>
<evidence type="ECO:0000313" key="6">
    <source>
        <dbReference type="Proteomes" id="UP001617689"/>
    </source>
</evidence>
<dbReference type="SUPFAM" id="SSF52317">
    <property type="entry name" value="Class I glutamine amidotransferase-like"/>
    <property type="match status" value="1"/>
</dbReference>
<dbReference type="InterPro" id="IPR002818">
    <property type="entry name" value="DJ-1/PfpI"/>
</dbReference>
<accession>A0ABW8GBR9</accession>
<keyword evidence="3" id="KW-0804">Transcription</keyword>